<dbReference type="GeneID" id="67366030"/>
<organism evidence="2 3">
    <name type="scientific">Prevotella nigrescens CC14M</name>
    <dbReference type="NCBI Taxonomy" id="1073366"/>
    <lineage>
        <taxon>Bacteria</taxon>
        <taxon>Pseudomonadati</taxon>
        <taxon>Bacteroidota</taxon>
        <taxon>Bacteroidia</taxon>
        <taxon>Bacteroidales</taxon>
        <taxon>Prevotellaceae</taxon>
        <taxon>Prevotella</taxon>
    </lineage>
</organism>
<evidence type="ECO:0008006" key="4">
    <source>
        <dbReference type="Google" id="ProtNLM"/>
    </source>
</evidence>
<protein>
    <recommendedName>
        <fullName evidence="4">Outer membrane protein beta-barrel domain-containing protein</fullName>
    </recommendedName>
</protein>
<reference evidence="2 3" key="1">
    <citation type="submission" date="2013-10" db="EMBL/GenBank/DDBJ databases">
        <title>The Genome Sequence of Prevotella nigrescens CC14M.</title>
        <authorList>
            <consortium name="The Broad Institute Genomics Platform"/>
            <person name="Earl A."/>
            <person name="Allen-Vercoe E."/>
            <person name="Daigneault M."/>
            <person name="Young S.K."/>
            <person name="Zeng Q."/>
            <person name="Gargeya S."/>
            <person name="Fitzgerald M."/>
            <person name="Abouelleil A."/>
            <person name="Alvarado L."/>
            <person name="Chapman S.B."/>
            <person name="Gainer-Dewar J."/>
            <person name="Goldberg J."/>
            <person name="Griggs A."/>
            <person name="Gujja S."/>
            <person name="Hansen M."/>
            <person name="Howarth C."/>
            <person name="Imamovic A."/>
            <person name="Ireland A."/>
            <person name="Larimer J."/>
            <person name="McCowan C."/>
            <person name="Murphy C."/>
            <person name="Pearson M."/>
            <person name="Poon T.W."/>
            <person name="Priest M."/>
            <person name="Roberts A."/>
            <person name="Saif S."/>
            <person name="Shea T."/>
            <person name="Sykes S."/>
            <person name="Wortman J."/>
            <person name="Nusbaum C."/>
            <person name="Birren B."/>
        </authorList>
    </citation>
    <scope>NUCLEOTIDE SEQUENCE [LARGE SCALE GENOMIC DNA]</scope>
    <source>
        <strain evidence="2 3">CC14M</strain>
    </source>
</reference>
<name>V8CR54_9BACT</name>
<keyword evidence="1" id="KW-0732">Signal</keyword>
<gene>
    <name evidence="2" type="ORF">HMPREF1173_00271</name>
</gene>
<dbReference type="HOGENOM" id="CLU_113201_0_0_10"/>
<keyword evidence="3" id="KW-1185">Reference proteome</keyword>
<evidence type="ECO:0000313" key="2">
    <source>
        <dbReference type="EMBL" id="ETD29587.1"/>
    </source>
</evidence>
<dbReference type="EMBL" id="AZJH01000005">
    <property type="protein sequence ID" value="ETD29587.1"/>
    <property type="molecule type" value="Genomic_DNA"/>
</dbReference>
<dbReference type="PATRIC" id="fig|1073366.3.peg.269"/>
<feature type="signal peptide" evidence="1">
    <location>
        <begin position="1"/>
        <end position="26"/>
    </location>
</feature>
<dbReference type="RefSeq" id="WP_023924889.1">
    <property type="nucleotide sequence ID" value="NZ_KI669430.1"/>
</dbReference>
<feature type="chain" id="PRO_5004767907" description="Outer membrane protein beta-barrel domain-containing protein" evidence="1">
    <location>
        <begin position="27"/>
        <end position="188"/>
    </location>
</feature>
<accession>V8CR54</accession>
<evidence type="ECO:0000256" key="1">
    <source>
        <dbReference type="SAM" id="SignalP"/>
    </source>
</evidence>
<proteinExistence type="predicted"/>
<dbReference type="OrthoDB" id="1066409at2"/>
<sequence>MTRLFCLKSVAILFSLILFQSTDAKAQCKFHVDLDYHYYFGLAEKVSINRHTDTRSDYKMGGNSLTLAARYDVHPKVSVGAGFGLSRYTQGYVNTLPIYVTLRYKPIEKMKDAYVFTDLGYGIDSEEDDFTPGVLFNLGVGYTKMFAKHFGVNFQLGYNLKQFKYTHSNIPNLEATRHSVIFGLGLTF</sequence>
<evidence type="ECO:0000313" key="3">
    <source>
        <dbReference type="Proteomes" id="UP000018727"/>
    </source>
</evidence>
<dbReference type="Proteomes" id="UP000018727">
    <property type="component" value="Unassembled WGS sequence"/>
</dbReference>
<dbReference type="AlphaFoldDB" id="V8CR54"/>
<comment type="caution">
    <text evidence="2">The sequence shown here is derived from an EMBL/GenBank/DDBJ whole genome shotgun (WGS) entry which is preliminary data.</text>
</comment>